<comment type="caution">
    <text evidence="7">The sequence shown here is derived from an EMBL/GenBank/DDBJ whole genome shotgun (WGS) entry which is preliminary data.</text>
</comment>
<dbReference type="PANTHER" id="PTHR30532">
    <property type="entry name" value="IRON III DICITRATE-BINDING PERIPLASMIC PROTEIN"/>
    <property type="match status" value="1"/>
</dbReference>
<keyword evidence="4 5" id="KW-0732">Signal</keyword>
<evidence type="ECO:0000313" key="8">
    <source>
        <dbReference type="Proteomes" id="UP000471120"/>
    </source>
</evidence>
<protein>
    <recommendedName>
        <fullName evidence="6">Fe/B12 periplasmic-binding domain-containing protein</fullName>
    </recommendedName>
</protein>
<comment type="similarity">
    <text evidence="2">Belongs to the bacterial solute-binding protein 8 family.</text>
</comment>
<dbReference type="InterPro" id="IPR051313">
    <property type="entry name" value="Bact_iron-sidero_bind"/>
</dbReference>
<dbReference type="AlphaFoldDB" id="A0A6P2CE72"/>
<dbReference type="Proteomes" id="UP000471120">
    <property type="component" value="Unassembled WGS sequence"/>
</dbReference>
<dbReference type="PROSITE" id="PS50983">
    <property type="entry name" value="FE_B12_PBP"/>
    <property type="match status" value="1"/>
</dbReference>
<gene>
    <name evidence="7" type="ORF">DW322_13585</name>
</gene>
<keyword evidence="3" id="KW-0813">Transport</keyword>
<feature type="chain" id="PRO_5038430687" description="Fe/B12 periplasmic-binding domain-containing protein" evidence="5">
    <location>
        <begin position="21"/>
        <end position="329"/>
    </location>
</feature>
<evidence type="ECO:0000256" key="1">
    <source>
        <dbReference type="ARBA" id="ARBA00004196"/>
    </source>
</evidence>
<dbReference type="EMBL" id="QRCM01000001">
    <property type="protein sequence ID" value="TXG91064.1"/>
    <property type="molecule type" value="Genomic_DNA"/>
</dbReference>
<dbReference type="SUPFAM" id="SSF53807">
    <property type="entry name" value="Helical backbone' metal receptor"/>
    <property type="match status" value="1"/>
</dbReference>
<evidence type="ECO:0000313" key="7">
    <source>
        <dbReference type="EMBL" id="TXG91064.1"/>
    </source>
</evidence>
<dbReference type="GO" id="GO:1901678">
    <property type="term" value="P:iron coordination entity transport"/>
    <property type="evidence" value="ECO:0007669"/>
    <property type="project" value="UniProtKB-ARBA"/>
</dbReference>
<dbReference type="Gene3D" id="3.40.50.1980">
    <property type="entry name" value="Nitrogenase molybdenum iron protein domain"/>
    <property type="match status" value="2"/>
</dbReference>
<evidence type="ECO:0000256" key="2">
    <source>
        <dbReference type="ARBA" id="ARBA00008814"/>
    </source>
</evidence>
<dbReference type="RefSeq" id="WP_010838856.1">
    <property type="nucleotide sequence ID" value="NZ_QRCM01000001.1"/>
</dbReference>
<feature type="domain" description="Fe/B12 periplasmic-binding" evidence="6">
    <location>
        <begin position="57"/>
        <end position="329"/>
    </location>
</feature>
<comment type="subcellular location">
    <subcellularLocation>
        <location evidence="1">Cell envelope</location>
    </subcellularLocation>
</comment>
<dbReference type="InterPro" id="IPR002491">
    <property type="entry name" value="ABC_transptr_periplasmic_BD"/>
</dbReference>
<dbReference type="GO" id="GO:0030288">
    <property type="term" value="C:outer membrane-bounded periplasmic space"/>
    <property type="evidence" value="ECO:0007669"/>
    <property type="project" value="TreeGrafter"/>
</dbReference>
<accession>A0A6P2CE72</accession>
<sequence>MNRPARIVAALIASAVLLTACGGGGTDSEDDAAGEAAATRMLDTPAGPVEIPVDPQRIVTTHNIGTQPLLDLGITPIGVASVPESIVVPEYLDRLRDVPVVTDGETVAVEQIATLEPDLILSHSGTDPNVLDSLRAIAPVVLVPIEGELRSDWRRRIDVVADAVGRTDRKNELDTELDARAAEIADEHQATLSEATVSFLDSYDPADFWAYGPESMVGEILTEAGARFAPSTEGMTPTRGPGERNMSREDLATYADGSMLLYSSTMTDPAEIEPYGQVASLVETPMVTGSDAGRVGHVYPGGYALVSNYGQALFILDRFDDALTAYAEP</sequence>
<evidence type="ECO:0000256" key="3">
    <source>
        <dbReference type="ARBA" id="ARBA00022448"/>
    </source>
</evidence>
<proteinExistence type="inferred from homology"/>
<evidence type="ECO:0000259" key="6">
    <source>
        <dbReference type="PROSITE" id="PS50983"/>
    </source>
</evidence>
<reference evidence="7 8" key="1">
    <citation type="submission" date="2018-07" db="EMBL/GenBank/DDBJ databases">
        <title>Genome sequence of Rhodococcus rhodnii ATCC 35071 from Rhodnius prolixus.</title>
        <authorList>
            <person name="Patel V."/>
            <person name="Vogel K.J."/>
        </authorList>
    </citation>
    <scope>NUCLEOTIDE SEQUENCE [LARGE SCALE GENOMIC DNA]</scope>
    <source>
        <strain evidence="7 8">ATCC 35071</strain>
    </source>
</reference>
<dbReference type="PROSITE" id="PS51257">
    <property type="entry name" value="PROKAR_LIPOPROTEIN"/>
    <property type="match status" value="1"/>
</dbReference>
<organism evidence="7 8">
    <name type="scientific">Rhodococcus rhodnii</name>
    <dbReference type="NCBI Taxonomy" id="38312"/>
    <lineage>
        <taxon>Bacteria</taxon>
        <taxon>Bacillati</taxon>
        <taxon>Actinomycetota</taxon>
        <taxon>Actinomycetes</taxon>
        <taxon>Mycobacteriales</taxon>
        <taxon>Nocardiaceae</taxon>
        <taxon>Rhodococcus</taxon>
    </lineage>
</organism>
<evidence type="ECO:0000256" key="5">
    <source>
        <dbReference type="SAM" id="SignalP"/>
    </source>
</evidence>
<feature type="signal peptide" evidence="5">
    <location>
        <begin position="1"/>
        <end position="20"/>
    </location>
</feature>
<dbReference type="Pfam" id="PF01497">
    <property type="entry name" value="Peripla_BP_2"/>
    <property type="match status" value="1"/>
</dbReference>
<dbReference type="PANTHER" id="PTHR30532:SF25">
    <property type="entry name" value="IRON(III) DICITRATE-BINDING PERIPLASMIC PROTEIN"/>
    <property type="match status" value="1"/>
</dbReference>
<evidence type="ECO:0000256" key="4">
    <source>
        <dbReference type="ARBA" id="ARBA00022729"/>
    </source>
</evidence>
<name>A0A6P2CE72_9NOCA</name>